<comment type="similarity">
    <text evidence="1 8">Belongs to the tannase family.</text>
</comment>
<reference evidence="9" key="1">
    <citation type="submission" date="2010-05" db="EMBL/GenBank/DDBJ databases">
        <title>The Genome Sequence of Magnaporthe poae strain ATCC 64411.</title>
        <authorList>
            <consortium name="The Broad Institute Genome Sequencing Platform"/>
            <consortium name="Broad Institute Genome Sequencing Center for Infectious Disease"/>
            <person name="Ma L.-J."/>
            <person name="Dead R."/>
            <person name="Young S."/>
            <person name="Zeng Q."/>
            <person name="Koehrsen M."/>
            <person name="Alvarado L."/>
            <person name="Berlin A."/>
            <person name="Chapman S.B."/>
            <person name="Chen Z."/>
            <person name="Freedman E."/>
            <person name="Gellesch M."/>
            <person name="Goldberg J."/>
            <person name="Griggs A."/>
            <person name="Gujja S."/>
            <person name="Heilman E.R."/>
            <person name="Heiman D."/>
            <person name="Hepburn T."/>
            <person name="Howarth C."/>
            <person name="Jen D."/>
            <person name="Larson L."/>
            <person name="Mehta T."/>
            <person name="Neiman D."/>
            <person name="Pearson M."/>
            <person name="Roberts A."/>
            <person name="Saif S."/>
            <person name="Shea T."/>
            <person name="Shenoy N."/>
            <person name="Sisk P."/>
            <person name="Stolte C."/>
            <person name="Sykes S."/>
            <person name="Walk T."/>
            <person name="White J."/>
            <person name="Yandava C."/>
            <person name="Haas B."/>
            <person name="Nusbaum C."/>
            <person name="Birren B."/>
        </authorList>
    </citation>
    <scope>NUCLEOTIDE SEQUENCE</scope>
    <source>
        <strain evidence="9">ATCC 64411</strain>
    </source>
</reference>
<protein>
    <recommendedName>
        <fullName evidence="8">Carboxylic ester hydrolase</fullName>
        <ecNumber evidence="8">3.1.1.-</ecNumber>
    </recommendedName>
</protein>
<dbReference type="EnsemblFungi" id="MAPG_11689T0">
    <property type="protein sequence ID" value="MAPG_11689T0"/>
    <property type="gene ID" value="MAPG_11689"/>
</dbReference>
<name>A0A0C4EFX9_MAGP6</name>
<dbReference type="eggNOG" id="ENOG502SH94">
    <property type="taxonomic scope" value="Eukaryota"/>
</dbReference>
<dbReference type="Proteomes" id="UP000011715">
    <property type="component" value="Unassembled WGS sequence"/>
</dbReference>
<dbReference type="PANTHER" id="PTHR33938">
    <property type="entry name" value="FERULOYL ESTERASE B-RELATED"/>
    <property type="match status" value="1"/>
</dbReference>
<keyword evidence="4" id="KW-0732">Signal</keyword>
<dbReference type="EMBL" id="ADBL01002882">
    <property type="status" value="NOT_ANNOTATED_CDS"/>
    <property type="molecule type" value="Genomic_DNA"/>
</dbReference>
<dbReference type="EMBL" id="GL876984">
    <property type="protein sequence ID" value="KLU92702.1"/>
    <property type="molecule type" value="Genomic_DNA"/>
</dbReference>
<dbReference type="OMA" id="ENAPHEC"/>
<reference evidence="10" key="4">
    <citation type="journal article" date="2015" name="G3 (Bethesda)">
        <title>Genome sequences of three phytopathogenic species of the Magnaporthaceae family of fungi.</title>
        <authorList>
            <person name="Okagaki L.H."/>
            <person name="Nunes C.C."/>
            <person name="Sailsbery J."/>
            <person name="Clay B."/>
            <person name="Brown D."/>
            <person name="John T."/>
            <person name="Oh Y."/>
            <person name="Young N."/>
            <person name="Fitzgerald M."/>
            <person name="Haas B.J."/>
            <person name="Zeng Q."/>
            <person name="Young S."/>
            <person name="Adiconis X."/>
            <person name="Fan L."/>
            <person name="Levin J.Z."/>
            <person name="Mitchell T.K."/>
            <person name="Okubara P.A."/>
            <person name="Farman M.L."/>
            <person name="Kohn L.M."/>
            <person name="Birren B."/>
            <person name="Ma L.-J."/>
            <person name="Dean R.A."/>
        </authorList>
    </citation>
    <scope>NUCLEOTIDE SEQUENCE</scope>
    <source>
        <strain evidence="10">ATCC 64411 / 73-15</strain>
    </source>
</reference>
<evidence type="ECO:0000313" key="9">
    <source>
        <dbReference type="EMBL" id="KLU92702.1"/>
    </source>
</evidence>
<reference evidence="11" key="2">
    <citation type="submission" date="2010-05" db="EMBL/GenBank/DDBJ databases">
        <title>The genome sequence of Magnaporthe poae strain ATCC 64411.</title>
        <authorList>
            <person name="Ma L.-J."/>
            <person name="Dead R."/>
            <person name="Young S."/>
            <person name="Zeng Q."/>
            <person name="Koehrsen M."/>
            <person name="Alvarado L."/>
            <person name="Berlin A."/>
            <person name="Chapman S.B."/>
            <person name="Chen Z."/>
            <person name="Freedman E."/>
            <person name="Gellesch M."/>
            <person name="Goldberg J."/>
            <person name="Griggs A."/>
            <person name="Gujja S."/>
            <person name="Heilman E.R."/>
            <person name="Heiman D."/>
            <person name="Hepburn T."/>
            <person name="Howarth C."/>
            <person name="Jen D."/>
            <person name="Larson L."/>
            <person name="Mehta T."/>
            <person name="Neiman D."/>
            <person name="Pearson M."/>
            <person name="Roberts A."/>
            <person name="Saif S."/>
            <person name="Shea T."/>
            <person name="Shenoy N."/>
            <person name="Sisk P."/>
            <person name="Stolte C."/>
            <person name="Sykes S."/>
            <person name="Walk T."/>
            <person name="White J."/>
            <person name="Yandava C."/>
            <person name="Haas B."/>
            <person name="Nusbaum C."/>
            <person name="Birren B."/>
        </authorList>
    </citation>
    <scope>NUCLEOTIDE SEQUENCE [LARGE SCALE GENOMIC DNA]</scope>
    <source>
        <strain evidence="11">ATCC 64411 / 73-15</strain>
    </source>
</reference>
<dbReference type="Gene3D" id="3.40.50.1820">
    <property type="entry name" value="alpha/beta hydrolase"/>
    <property type="match status" value="1"/>
</dbReference>
<dbReference type="VEuPathDB" id="FungiDB:MAPG_11689"/>
<evidence type="ECO:0000313" key="11">
    <source>
        <dbReference type="Proteomes" id="UP000011715"/>
    </source>
</evidence>
<keyword evidence="3" id="KW-0479">Metal-binding</keyword>
<evidence type="ECO:0000256" key="5">
    <source>
        <dbReference type="ARBA" id="ARBA00022801"/>
    </source>
</evidence>
<evidence type="ECO:0000256" key="6">
    <source>
        <dbReference type="ARBA" id="ARBA00022837"/>
    </source>
</evidence>
<evidence type="ECO:0000256" key="8">
    <source>
        <dbReference type="RuleBase" id="RU361238"/>
    </source>
</evidence>
<dbReference type="AlphaFoldDB" id="A0A0C4EFX9"/>
<dbReference type="PANTHER" id="PTHR33938:SF13">
    <property type="entry name" value="CARBOXYLIC ESTER HYDROLASE"/>
    <property type="match status" value="1"/>
</dbReference>
<dbReference type="InterPro" id="IPR011118">
    <property type="entry name" value="Tannase/feruloyl_esterase"/>
</dbReference>
<dbReference type="GO" id="GO:0030600">
    <property type="term" value="F:feruloyl esterase activity"/>
    <property type="evidence" value="ECO:0007669"/>
    <property type="project" value="UniProtKB-ARBA"/>
</dbReference>
<organism evidence="10 11">
    <name type="scientific">Magnaporthiopsis poae (strain ATCC 64411 / 73-15)</name>
    <name type="common">Kentucky bluegrass fungus</name>
    <name type="synonym">Magnaporthe poae</name>
    <dbReference type="NCBI Taxonomy" id="644358"/>
    <lineage>
        <taxon>Eukaryota</taxon>
        <taxon>Fungi</taxon>
        <taxon>Dikarya</taxon>
        <taxon>Ascomycota</taxon>
        <taxon>Pezizomycotina</taxon>
        <taxon>Sordariomycetes</taxon>
        <taxon>Sordariomycetidae</taxon>
        <taxon>Magnaporthales</taxon>
        <taxon>Magnaporthaceae</taxon>
        <taxon>Magnaporthiopsis</taxon>
    </lineage>
</organism>
<accession>A0A0C4EFX9</accession>
<keyword evidence="5 8" id="KW-0378">Hydrolase</keyword>
<dbReference type="SUPFAM" id="SSF53474">
    <property type="entry name" value="alpha/beta-Hydrolases"/>
    <property type="match status" value="1"/>
</dbReference>
<evidence type="ECO:0000256" key="1">
    <source>
        <dbReference type="ARBA" id="ARBA00006249"/>
    </source>
</evidence>
<dbReference type="GO" id="GO:0046872">
    <property type="term" value="F:metal ion binding"/>
    <property type="evidence" value="ECO:0007669"/>
    <property type="project" value="UniProtKB-KW"/>
</dbReference>
<dbReference type="Pfam" id="PF07519">
    <property type="entry name" value="Tannase"/>
    <property type="match status" value="1"/>
</dbReference>
<gene>
    <name evidence="9" type="ORF">MAPG_11689</name>
</gene>
<keyword evidence="7" id="KW-1015">Disulfide bond</keyword>
<evidence type="ECO:0000256" key="4">
    <source>
        <dbReference type="ARBA" id="ARBA00022729"/>
    </source>
</evidence>
<proteinExistence type="inferred from homology"/>
<evidence type="ECO:0000256" key="7">
    <source>
        <dbReference type="ARBA" id="ARBA00023157"/>
    </source>
</evidence>
<dbReference type="STRING" id="644358.A0A0C4EFX9"/>
<dbReference type="OrthoDB" id="3039123at2759"/>
<keyword evidence="11" id="KW-1185">Reference proteome</keyword>
<evidence type="ECO:0000256" key="2">
    <source>
        <dbReference type="ARBA" id="ARBA00022487"/>
    </source>
</evidence>
<reference evidence="9" key="3">
    <citation type="submission" date="2011-03" db="EMBL/GenBank/DDBJ databases">
        <title>Annotation of Magnaporthe poae ATCC 64411.</title>
        <authorList>
            <person name="Ma L.-J."/>
            <person name="Dead R."/>
            <person name="Young S.K."/>
            <person name="Zeng Q."/>
            <person name="Gargeya S."/>
            <person name="Fitzgerald M."/>
            <person name="Haas B."/>
            <person name="Abouelleil A."/>
            <person name="Alvarado L."/>
            <person name="Arachchi H.M."/>
            <person name="Berlin A."/>
            <person name="Brown A."/>
            <person name="Chapman S.B."/>
            <person name="Chen Z."/>
            <person name="Dunbar C."/>
            <person name="Freedman E."/>
            <person name="Gearin G."/>
            <person name="Gellesch M."/>
            <person name="Goldberg J."/>
            <person name="Griggs A."/>
            <person name="Gujja S."/>
            <person name="Heiman D."/>
            <person name="Howarth C."/>
            <person name="Larson L."/>
            <person name="Lui A."/>
            <person name="MacDonald P.J.P."/>
            <person name="Mehta T."/>
            <person name="Montmayeur A."/>
            <person name="Murphy C."/>
            <person name="Neiman D."/>
            <person name="Pearson M."/>
            <person name="Priest M."/>
            <person name="Roberts A."/>
            <person name="Saif S."/>
            <person name="Shea T."/>
            <person name="Shenoy N."/>
            <person name="Sisk P."/>
            <person name="Stolte C."/>
            <person name="Sykes S."/>
            <person name="Yandava C."/>
            <person name="Wortman J."/>
            <person name="Nusbaum C."/>
            <person name="Birren B."/>
        </authorList>
    </citation>
    <scope>NUCLEOTIDE SEQUENCE</scope>
    <source>
        <strain evidence="9">ATCC 64411</strain>
    </source>
</reference>
<evidence type="ECO:0000313" key="10">
    <source>
        <dbReference type="EnsemblFungi" id="MAPG_11689T0"/>
    </source>
</evidence>
<sequence length="548" mass="59352">MSLSSICVPETFGSLDFFGTSVLRVEATLVNDFNASIPTYRLVPGQQFLNITGLDFCNVTVSYTHPGQNDEIHVETWLPTPEKWNGRFKGNGGGGWVAGRSPDLNTMFMMPAINEGFATAATDAGVPPNVADWVLVSKGNTNKVALHNFAGRSLEEQALIGKAVVKLAYKKAPEYSYFEGCSQGGRQAMTLATRYPTLYDGIAANAPGLELNNVLNGWLWPQLLMNLAGENAPHECEMDAITAAAIAACDELDGVKDGHIDVETEECLSRFDPFSVVGRTINCTANLHPESGDVGQTLVVSPLAAKIVNATWAGALGADYSSTYVGSGIGTDLTGNQPNYADRTSFSILNTACKNGTNGEVCVGRPNPLGLWWFKYFTSRDASRNLTGVTREEFNSLLRFGRQEYAAFIPQPDLTEFHKAGGKMLTFHGTLDQLIPARATEGFYKSAASRPGNIHDYWRYFPVQGLHHCFSGTGSTPYTMLKQLQAWVENGTAPTSSPFDLLDPATSDVHQRLACAFPQKAAFSRDCGDPKKEKCWSCAGDLSVTSRG</sequence>
<keyword evidence="2" id="KW-0719">Serine esterase</keyword>
<dbReference type="EC" id="3.1.1.-" evidence="8"/>
<reference evidence="10" key="5">
    <citation type="submission" date="2015-06" db="UniProtKB">
        <authorList>
            <consortium name="EnsemblFungi"/>
        </authorList>
    </citation>
    <scope>IDENTIFICATION</scope>
    <source>
        <strain evidence="10">ATCC 64411</strain>
    </source>
</reference>
<evidence type="ECO:0000256" key="3">
    <source>
        <dbReference type="ARBA" id="ARBA00022723"/>
    </source>
</evidence>
<dbReference type="InterPro" id="IPR029058">
    <property type="entry name" value="AB_hydrolase_fold"/>
</dbReference>
<keyword evidence="6" id="KW-0106">Calcium</keyword>